<keyword evidence="2" id="KW-1185">Reference proteome</keyword>
<dbReference type="InterPro" id="IPR012341">
    <property type="entry name" value="6hp_glycosidase-like_sf"/>
</dbReference>
<dbReference type="GO" id="GO:0005975">
    <property type="term" value="P:carbohydrate metabolic process"/>
    <property type="evidence" value="ECO:0007669"/>
    <property type="project" value="InterPro"/>
</dbReference>
<protein>
    <recommendedName>
        <fullName evidence="3">Six-hairpin glycosidase</fullName>
    </recommendedName>
</protein>
<dbReference type="Pfam" id="PF06824">
    <property type="entry name" value="Glyco_hydro_125"/>
    <property type="match status" value="1"/>
</dbReference>
<reference evidence="1 2" key="1">
    <citation type="submission" date="2016-10" db="EMBL/GenBank/DDBJ databases">
        <title>Draft genome sequence of Coniochaeta ligniaria NRRL30616, a lignocellulolytic fungus for bioabatement of inhibitors in plant biomass hydrolysates.</title>
        <authorList>
            <consortium name="DOE Joint Genome Institute"/>
            <person name="Jimenez D.J."/>
            <person name="Hector R.E."/>
            <person name="Riley R."/>
            <person name="Sun H."/>
            <person name="Grigoriev I.V."/>
            <person name="Van Elsas J.D."/>
            <person name="Nichols N.N."/>
        </authorList>
    </citation>
    <scope>NUCLEOTIDE SEQUENCE [LARGE SCALE GENOMIC DNA]</scope>
    <source>
        <strain evidence="1 2">NRRL 30616</strain>
    </source>
</reference>
<accession>A0A1J7IEQ1</accession>
<dbReference type="Gene3D" id="1.50.10.10">
    <property type="match status" value="1"/>
</dbReference>
<name>A0A1J7IEQ1_9PEZI</name>
<dbReference type="EMBL" id="KV875101">
    <property type="protein sequence ID" value="OIW26183.1"/>
    <property type="molecule type" value="Genomic_DNA"/>
</dbReference>
<dbReference type="InterPro" id="IPR008313">
    <property type="entry name" value="GH125"/>
</dbReference>
<dbReference type="InterPro" id="IPR008928">
    <property type="entry name" value="6-hairpin_glycosidase_sf"/>
</dbReference>
<dbReference type="PANTHER" id="PTHR31047:SF0">
    <property type="entry name" value="MEIOTICALLY UP-REGULATED GENE 157 PROTEIN"/>
    <property type="match status" value="1"/>
</dbReference>
<dbReference type="PANTHER" id="PTHR31047">
    <property type="entry name" value="MEIOTICALLY UP-REGULATED GENE 157 PROTEIN"/>
    <property type="match status" value="1"/>
</dbReference>
<gene>
    <name evidence="1" type="ORF">CONLIGDRAFT_522132</name>
</gene>
<sequence>MGSLCLEPLPATTGLRDYSQPRRFDLTKERPNKTVDIGLNGTSVSADPLGGILQLSCYHADHGLIVAAPYEQFDGSRFHEPKYVRQYRARMLQMLQKGQPGFGLRVQGVPNAVTIEFGSLGLAVMRYQIDEAVDVVYTLQVRDDGSLAQTAAISNNKDTEVSVDYELNLCLSVHRASYGQLTEGGPIPLPASENHLQLHAGGAYLTVSNKYLGAHLQGLLRVDGRPVMLEGLNETTREEGPLDSSFSRTISLAPGSTTTVTAEFRLVPSLSQEPPLLSYHGVPMAAKAPQWYNPERPETFIVRRNLDYILGNCSLTVAEDSVAIITDHVALPLGWNRDNYWQWRFLVQVRRRLDRLVSATAAQHYRSAIDRTIRGHLNWVFLRAQRPERIWHRSYLVTGRPKDGPVFQLDQQCYPFLELCDFLAEFPDETDFVAELLGTAAGGGAFDQVLALIQSKQDAATGLFPTDETPGDDAVEHPFHFSSHVLLWYTCSRLSVLFRSLGGGNPSHSTSAARMSSLASEVRTAALQHFLTTDPATGEAIFAYLTDGTGRRHTLYHDANDIPTIFALSWGFFLSDDDDDPAHHLRAAWRNTMRFALSADRNARGYAGWGPFEGLGSVHSAGPWPLGYFQELMFADATTEEDGAGRRAAVWARIEGAMQWDGTFGEAVDVGSGGTTSKAWFSWPGSMLGAALVGELAGEGRD</sequence>
<dbReference type="InParanoid" id="A0A1J7IEQ1"/>
<dbReference type="SUPFAM" id="SSF48208">
    <property type="entry name" value="Six-hairpin glycosidases"/>
    <property type="match status" value="1"/>
</dbReference>
<dbReference type="SMART" id="SM01149">
    <property type="entry name" value="DUF1237"/>
    <property type="match status" value="1"/>
</dbReference>
<organism evidence="1 2">
    <name type="scientific">Coniochaeta ligniaria NRRL 30616</name>
    <dbReference type="NCBI Taxonomy" id="1408157"/>
    <lineage>
        <taxon>Eukaryota</taxon>
        <taxon>Fungi</taxon>
        <taxon>Dikarya</taxon>
        <taxon>Ascomycota</taxon>
        <taxon>Pezizomycotina</taxon>
        <taxon>Sordariomycetes</taxon>
        <taxon>Sordariomycetidae</taxon>
        <taxon>Coniochaetales</taxon>
        <taxon>Coniochaetaceae</taxon>
        <taxon>Coniochaeta</taxon>
    </lineage>
</organism>
<evidence type="ECO:0000313" key="2">
    <source>
        <dbReference type="Proteomes" id="UP000182658"/>
    </source>
</evidence>
<dbReference type="GO" id="GO:0003824">
    <property type="term" value="F:catalytic activity"/>
    <property type="evidence" value="ECO:0007669"/>
    <property type="project" value="UniProtKB-ARBA"/>
</dbReference>
<dbReference type="OrthoDB" id="2580243at2759"/>
<evidence type="ECO:0008006" key="3">
    <source>
        <dbReference type="Google" id="ProtNLM"/>
    </source>
</evidence>
<proteinExistence type="predicted"/>
<dbReference type="AlphaFoldDB" id="A0A1J7IEQ1"/>
<dbReference type="Proteomes" id="UP000182658">
    <property type="component" value="Unassembled WGS sequence"/>
</dbReference>
<evidence type="ECO:0000313" key="1">
    <source>
        <dbReference type="EMBL" id="OIW26183.1"/>
    </source>
</evidence>